<organism evidence="1 2">
    <name type="scientific">Pantoea cypripedii</name>
    <name type="common">Pectobacterium cypripedii</name>
    <name type="synonym">Erwinia cypripedii</name>
    <dbReference type="NCBI Taxonomy" id="55209"/>
    <lineage>
        <taxon>Bacteria</taxon>
        <taxon>Pseudomonadati</taxon>
        <taxon>Pseudomonadota</taxon>
        <taxon>Gammaproteobacteria</taxon>
        <taxon>Enterobacterales</taxon>
        <taxon>Erwiniaceae</taxon>
        <taxon>Pantoea</taxon>
    </lineage>
</organism>
<dbReference type="Proteomes" id="UP000193749">
    <property type="component" value="Unassembled WGS sequence"/>
</dbReference>
<proteinExistence type="predicted"/>
<reference evidence="1 2" key="1">
    <citation type="journal article" date="2017" name="Antonie Van Leeuwenhoek">
        <title>Phylogenomic resolution of the bacterial genus Pantoea and its relationship with Erwinia and Tatumella.</title>
        <authorList>
            <person name="Palmer M."/>
            <person name="Steenkamp E.T."/>
            <person name="Coetzee M.P."/>
            <person name="Chan W.Y."/>
            <person name="van Zyl E."/>
            <person name="De Maayer P."/>
            <person name="Coutinho T.A."/>
            <person name="Blom J."/>
            <person name="Smits T.H."/>
            <person name="Duffy B."/>
            <person name="Venter S.N."/>
        </authorList>
    </citation>
    <scope>NUCLEOTIDE SEQUENCE [LARGE SCALE GENOMIC DNA]</scope>
    <source>
        <strain evidence="1 2">LMG 2657</strain>
    </source>
</reference>
<dbReference type="AlphaFoldDB" id="A0A1X1F0H1"/>
<dbReference type="STRING" id="55209.HA50_12250"/>
<keyword evidence="2" id="KW-1185">Reference proteome</keyword>
<protein>
    <submittedName>
        <fullName evidence="1">Uncharacterized protein</fullName>
    </submittedName>
</protein>
<comment type="caution">
    <text evidence="1">The sequence shown here is derived from an EMBL/GenBank/DDBJ whole genome shotgun (WGS) entry which is preliminary data.</text>
</comment>
<gene>
    <name evidence="1" type="ORF">HA50_12250</name>
</gene>
<accession>A0A1X1F0H1</accession>
<evidence type="ECO:0000313" key="2">
    <source>
        <dbReference type="Proteomes" id="UP000193749"/>
    </source>
</evidence>
<dbReference type="OrthoDB" id="5998097at2"/>
<name>A0A1X1F0H1_PANCY</name>
<sequence>MLNNKYISLGEKWDEEVRKRAGAQISESFIGDIPVGKDYYKYYQHNYDGFEIYTANMFWRKEHRDIDSYIISQLTLYEPGGITSRGISVGDSQQRVVEKYGQVKVDNSDNQHWLYYDGDGKRLSFQIINDKVSRIMLALNPDENGI</sequence>
<evidence type="ECO:0000313" key="1">
    <source>
        <dbReference type="EMBL" id="ORM95779.1"/>
    </source>
</evidence>
<dbReference type="EMBL" id="MLJI01000001">
    <property type="protein sequence ID" value="ORM95779.1"/>
    <property type="molecule type" value="Genomic_DNA"/>
</dbReference>